<evidence type="ECO:0000256" key="5">
    <source>
        <dbReference type="ARBA" id="ARBA00022729"/>
    </source>
</evidence>
<feature type="compositionally biased region" description="Polar residues" evidence="14">
    <location>
        <begin position="665"/>
        <end position="674"/>
    </location>
</feature>
<dbReference type="PANTHER" id="PTHR12582:SF47">
    <property type="entry name" value="NETRIN RECEPTOR UNC-5"/>
    <property type="match status" value="1"/>
</dbReference>
<dbReference type="Pfam" id="PF17217">
    <property type="entry name" value="UPA"/>
    <property type="match status" value="1"/>
</dbReference>
<protein>
    <recommendedName>
        <fullName evidence="13">Netrin receptor UNC5</fullName>
    </recommendedName>
</protein>
<dbReference type="FunFam" id="2.60.40.10:FF:000037">
    <property type="entry name" value="Unc-5 netrin receptor C"/>
    <property type="match status" value="1"/>
</dbReference>
<keyword evidence="4 13" id="KW-0812">Transmembrane</keyword>
<dbReference type="PROSITE" id="PS50092">
    <property type="entry name" value="TSP1"/>
    <property type="match status" value="1"/>
</dbReference>
<evidence type="ECO:0000256" key="8">
    <source>
        <dbReference type="ARBA" id="ARBA00023136"/>
    </source>
</evidence>
<feature type="compositionally biased region" description="Acidic residues" evidence="14">
    <location>
        <begin position="126"/>
        <end position="141"/>
    </location>
</feature>
<dbReference type="PANTHER" id="PTHR12582">
    <property type="entry name" value="NETRIN RECEPTOR UNC5"/>
    <property type="match status" value="1"/>
</dbReference>
<evidence type="ECO:0000256" key="2">
    <source>
        <dbReference type="ARBA" id="ARBA00009844"/>
    </source>
</evidence>
<dbReference type="InterPro" id="IPR000488">
    <property type="entry name" value="Death_dom"/>
</dbReference>
<dbReference type="InterPro" id="IPR013783">
    <property type="entry name" value="Ig-like_fold"/>
</dbReference>
<dbReference type="SMART" id="SM00005">
    <property type="entry name" value="DEATH"/>
    <property type="match status" value="1"/>
</dbReference>
<evidence type="ECO:0000256" key="13">
    <source>
        <dbReference type="RuleBase" id="RU367033"/>
    </source>
</evidence>
<evidence type="ECO:0000259" key="15">
    <source>
        <dbReference type="PROSITE" id="PS50017"/>
    </source>
</evidence>
<keyword evidence="10 13" id="KW-0675">Receptor</keyword>
<dbReference type="EnsemblMetazoa" id="ENSAATROPT003436">
    <property type="protein sequence ID" value="ENSAATROPP003300"/>
    <property type="gene ID" value="ENSAATROPG002722"/>
</dbReference>
<dbReference type="PROSITE" id="PS51145">
    <property type="entry name" value="ZU5"/>
    <property type="match status" value="1"/>
</dbReference>
<evidence type="ECO:0000256" key="14">
    <source>
        <dbReference type="SAM" id="MobiDB-lite"/>
    </source>
</evidence>
<accession>A0AAG5CWX0</accession>
<dbReference type="FunFam" id="2.20.100.10:FF:000021">
    <property type="entry name" value="semaphorin-5B isoform X1"/>
    <property type="match status" value="1"/>
</dbReference>
<keyword evidence="11" id="KW-0325">Glycoprotein</keyword>
<dbReference type="Gene3D" id="1.10.533.10">
    <property type="entry name" value="Death Domain, Fas"/>
    <property type="match status" value="1"/>
</dbReference>
<dbReference type="InterPro" id="IPR003598">
    <property type="entry name" value="Ig_sub2"/>
</dbReference>
<dbReference type="Pfam" id="PF00791">
    <property type="entry name" value="ZU5"/>
    <property type="match status" value="1"/>
</dbReference>
<dbReference type="InterPro" id="IPR036179">
    <property type="entry name" value="Ig-like_dom_sf"/>
</dbReference>
<dbReference type="FunFam" id="2.60.40.10:FF:002706">
    <property type="entry name" value="AGAP009061-PA"/>
    <property type="match status" value="1"/>
</dbReference>
<dbReference type="SUPFAM" id="SSF47986">
    <property type="entry name" value="DEATH domain"/>
    <property type="match status" value="1"/>
</dbReference>
<dbReference type="AlphaFoldDB" id="A0AAG5CWX0"/>
<dbReference type="InterPro" id="IPR000906">
    <property type="entry name" value="ZU5_dom"/>
</dbReference>
<reference evidence="18" key="1">
    <citation type="submission" date="2024-04" db="UniProtKB">
        <authorList>
            <consortium name="EnsemblMetazoa"/>
        </authorList>
    </citation>
    <scope>IDENTIFICATION</scope>
    <source>
        <strain evidence="18">EBRO</strain>
    </source>
</reference>
<dbReference type="Pfam" id="PF00090">
    <property type="entry name" value="TSP_1"/>
    <property type="match status" value="1"/>
</dbReference>
<dbReference type="InterPro" id="IPR011029">
    <property type="entry name" value="DEATH-like_dom_sf"/>
</dbReference>
<evidence type="ECO:0000313" key="19">
    <source>
        <dbReference type="Proteomes" id="UP000075880"/>
    </source>
</evidence>
<feature type="region of interest" description="Disordered" evidence="14">
    <location>
        <begin position="79"/>
        <end position="145"/>
    </location>
</feature>
<evidence type="ECO:0000256" key="12">
    <source>
        <dbReference type="ARBA" id="ARBA00023319"/>
    </source>
</evidence>
<dbReference type="PROSITE" id="PS50835">
    <property type="entry name" value="IG_LIKE"/>
    <property type="match status" value="1"/>
</dbReference>
<keyword evidence="3 13" id="KW-0217">Developmental protein</keyword>
<feature type="region of interest" description="Disordered" evidence="14">
    <location>
        <begin position="631"/>
        <end position="684"/>
    </location>
</feature>
<keyword evidence="5" id="KW-0732">Signal</keyword>
<comment type="subcellular location">
    <subcellularLocation>
        <location evidence="13">Cell membrane</location>
        <topology evidence="13">Single-pass type I membrane protein</topology>
    </subcellularLocation>
    <subcellularLocation>
        <location evidence="1">Membrane</location>
        <topology evidence="1">Single-pass type I membrane protein</topology>
    </subcellularLocation>
</comment>
<feature type="domain" description="ZU5" evidence="17">
    <location>
        <begin position="778"/>
        <end position="914"/>
    </location>
</feature>
<dbReference type="GO" id="GO:0005042">
    <property type="term" value="F:netrin receptor activity"/>
    <property type="evidence" value="ECO:0007669"/>
    <property type="project" value="UniProtKB-UniRule"/>
</dbReference>
<dbReference type="Proteomes" id="UP000075880">
    <property type="component" value="Unassembled WGS sequence"/>
</dbReference>
<dbReference type="PROSITE" id="PS50017">
    <property type="entry name" value="DEATH_DOMAIN"/>
    <property type="match status" value="1"/>
</dbReference>
<keyword evidence="9" id="KW-1015">Disulfide bond</keyword>
<evidence type="ECO:0000256" key="4">
    <source>
        <dbReference type="ARBA" id="ARBA00022692"/>
    </source>
</evidence>
<keyword evidence="19" id="KW-1185">Reference proteome</keyword>
<dbReference type="InterPro" id="IPR036383">
    <property type="entry name" value="TSP1_rpt_sf"/>
</dbReference>
<evidence type="ECO:0000256" key="6">
    <source>
        <dbReference type="ARBA" id="ARBA00022737"/>
    </source>
</evidence>
<evidence type="ECO:0000256" key="1">
    <source>
        <dbReference type="ARBA" id="ARBA00004479"/>
    </source>
</evidence>
<dbReference type="SMART" id="SM00409">
    <property type="entry name" value="IG"/>
    <property type="match status" value="2"/>
</dbReference>
<evidence type="ECO:0000313" key="18">
    <source>
        <dbReference type="EnsemblMetazoa" id="ENSAATROPP003300"/>
    </source>
</evidence>
<evidence type="ECO:0000259" key="16">
    <source>
        <dbReference type="PROSITE" id="PS50835"/>
    </source>
</evidence>
<dbReference type="InterPro" id="IPR000884">
    <property type="entry name" value="TSP1_rpt"/>
</dbReference>
<evidence type="ECO:0000256" key="9">
    <source>
        <dbReference type="ARBA" id="ARBA00023157"/>
    </source>
</evidence>
<feature type="transmembrane region" description="Helical" evidence="13">
    <location>
        <begin position="555"/>
        <end position="575"/>
    </location>
</feature>
<dbReference type="Pfam" id="PF25609">
    <property type="entry name" value="Unc5_NetrinR_N"/>
    <property type="match status" value="1"/>
</dbReference>
<dbReference type="CDD" id="cd08781">
    <property type="entry name" value="Death_UNC5-like"/>
    <property type="match status" value="1"/>
</dbReference>
<dbReference type="InterPro" id="IPR003599">
    <property type="entry name" value="Ig_sub"/>
</dbReference>
<dbReference type="Pfam" id="PF07679">
    <property type="entry name" value="I-set"/>
    <property type="match status" value="1"/>
</dbReference>
<feature type="compositionally biased region" description="Basic residues" evidence="14">
    <location>
        <begin position="631"/>
        <end position="658"/>
    </location>
</feature>
<dbReference type="Gene3D" id="2.20.100.10">
    <property type="entry name" value="Thrombospondin type-1 (TSP1) repeat"/>
    <property type="match status" value="1"/>
</dbReference>
<evidence type="ECO:0000259" key="17">
    <source>
        <dbReference type="PROSITE" id="PS51145"/>
    </source>
</evidence>
<keyword evidence="6" id="KW-0677">Repeat</keyword>
<dbReference type="InterPro" id="IPR013098">
    <property type="entry name" value="Ig_I-set"/>
</dbReference>
<evidence type="ECO:0000256" key="10">
    <source>
        <dbReference type="ARBA" id="ARBA00023170"/>
    </source>
</evidence>
<dbReference type="InterPro" id="IPR033772">
    <property type="entry name" value="UPA"/>
</dbReference>
<dbReference type="SUPFAM" id="SSF82895">
    <property type="entry name" value="TSP-1 type 1 repeat"/>
    <property type="match status" value="1"/>
</dbReference>
<dbReference type="InterPro" id="IPR057755">
    <property type="entry name" value="UNC5A-D-like_N"/>
</dbReference>
<comment type="similarity">
    <text evidence="2 13">Belongs to the unc-5 family.</text>
</comment>
<name>A0AAG5CWX0_ANOAO</name>
<dbReference type="Gene3D" id="2.60.220.30">
    <property type="match status" value="1"/>
</dbReference>
<sequence>MRIRKATLFQLFIIGLFGSPVVVIGLKVNKDRQQQQQRQLLGGPHEWGQVGHQQRGYAPPASDNEFGYISDAMLPDVHGDVPVPGGPLSSRSDYSTSFPSPFSGTVTNAKPKGTEGGVADSHGGDGDEGDEDEEDGYEDGGELLGHYDVDGRAAVEDRIGPDGQKHDSLDYTDNFETASIDQIETFGGGHDGTPLPVFLVEPKSAYVMKNKPVELYCKASHALQISFKCSGSAKPPPTVKEHHTDPHSGIQLQEATATITRELVDEFFGNGPFKCECRAYSSRGHVKTQPVTIQVATIKKQISISPKNVRVGTGGRAELNCIANATPAAKVVWLKNNVAVQPNPPFVLVGDNSLLIARVELQDMANYTCVAENIAGKRISEPVSITVYVDGGWSPWGPWTDCKCPGQPKQGQKRTRVCNSPAPINNGAMCPGSSTETTPDCLPCSARRWSAWSEWSECGPDCTRTRQRSCIGGKAGAVSGSGVAASAQLMATQSLGGATVTSAALVANGSSSAATSPDRAQAFVVDSPPSCVGKSQQTEKCNGGMCNYTVQDSNWSAYLWIALIAAFCIAVGAAISKFIRRKKTIPAYNLARSEMPTEYFANESKKLTHFQPDLTQNTVPINYEYPLTAAHRQHHQHSQPHLTSHPHHHQSSLHHQHPHGVGLQHLQNQSSQQPPTLPIGGLKSSVPLPRSNSEHHYDVPHLCQNYIYPLDKVSINESYSSSTYSKRVCSVESLETSTNTSGDSAYADQAPMIVNCPATPAIRPTTLVEEAGSFRGTDVTQTTLTPAGALLKLNAYATALLIPEGAIPKNQRHSVVLSIVRDDKHHIPVPTGPRTTYLSPVVFCGPVDTKVHKPFVMQLPHCAENLSNWSYSLYSAPDNVTPWSKVVTIGEETINTPALVQIDKRHAYVLTEAFGKYVLVGESATDLQERVACKKLRLFICGPSTVPEFSDVSLRVYIVEDNPGAEERCRQCEQEIGGLVLGRSSVLYFSDVGQGLSIDMQCVGGWRTKCASERQTIPFSHVWNSNGTALHCSFTLCRTEHDKCDFKIEVQAAQDPAMESGVATLSISSFAPMARDGQCQHSSSSFETMTVCSVGSGSNVLTTDRFRLSKDVKRKLCRCLDPPTQKRNDWRMLAAHLNVDRYLTYFATRPSPTDQILDLWECRNRDLNALQQLIEICRTMERPDAVAILEQIQPPAPWL</sequence>
<keyword evidence="7 13" id="KW-1133">Transmembrane helix</keyword>
<evidence type="ECO:0000256" key="7">
    <source>
        <dbReference type="ARBA" id="ARBA00022989"/>
    </source>
</evidence>
<keyword evidence="8 13" id="KW-0472">Membrane</keyword>
<proteinExistence type="inferred from homology"/>
<dbReference type="GO" id="GO:0008045">
    <property type="term" value="P:motor neuron axon guidance"/>
    <property type="evidence" value="ECO:0007669"/>
    <property type="project" value="TreeGrafter"/>
</dbReference>
<dbReference type="Gene3D" id="2.60.40.10">
    <property type="entry name" value="Immunoglobulins"/>
    <property type="match status" value="2"/>
</dbReference>
<feature type="domain" description="Ig-like" evidence="16">
    <location>
        <begin position="290"/>
        <end position="386"/>
    </location>
</feature>
<dbReference type="Pfam" id="PF00531">
    <property type="entry name" value="Death"/>
    <property type="match status" value="1"/>
</dbReference>
<keyword evidence="12 13" id="KW-0393">Immunoglobulin domain</keyword>
<dbReference type="FunFam" id="1.10.533.10:FF:000092">
    <property type="entry name" value="Netrin receptor unc-5"/>
    <property type="match status" value="1"/>
</dbReference>
<dbReference type="SUPFAM" id="SSF48726">
    <property type="entry name" value="Immunoglobulin"/>
    <property type="match status" value="1"/>
</dbReference>
<feature type="compositionally biased region" description="Polar residues" evidence="14">
    <location>
        <begin position="89"/>
        <end position="108"/>
    </location>
</feature>
<comment type="function">
    <text evidence="13">Receptor for netrin required for axon guidance. Mediates axon repulsion of neuronal growth cones in the developing nervous system upon ligand binding.</text>
</comment>
<organism evidence="18 19">
    <name type="scientific">Anopheles atroparvus</name>
    <name type="common">European mosquito</name>
    <dbReference type="NCBI Taxonomy" id="41427"/>
    <lineage>
        <taxon>Eukaryota</taxon>
        <taxon>Metazoa</taxon>
        <taxon>Ecdysozoa</taxon>
        <taxon>Arthropoda</taxon>
        <taxon>Hexapoda</taxon>
        <taxon>Insecta</taxon>
        <taxon>Pterygota</taxon>
        <taxon>Neoptera</taxon>
        <taxon>Endopterygota</taxon>
        <taxon>Diptera</taxon>
        <taxon>Nematocera</taxon>
        <taxon>Culicoidea</taxon>
        <taxon>Culicidae</taxon>
        <taxon>Anophelinae</taxon>
        <taxon>Anopheles</taxon>
    </lineage>
</organism>
<evidence type="ECO:0000256" key="3">
    <source>
        <dbReference type="ARBA" id="ARBA00022473"/>
    </source>
</evidence>
<evidence type="ECO:0000256" key="11">
    <source>
        <dbReference type="ARBA" id="ARBA00023180"/>
    </source>
</evidence>
<dbReference type="SMART" id="SM00218">
    <property type="entry name" value="ZU5"/>
    <property type="match status" value="1"/>
</dbReference>
<feature type="domain" description="Death" evidence="15">
    <location>
        <begin position="1129"/>
        <end position="1193"/>
    </location>
</feature>
<dbReference type="SMART" id="SM00209">
    <property type="entry name" value="TSP1"/>
    <property type="match status" value="2"/>
</dbReference>
<dbReference type="SMART" id="SM00408">
    <property type="entry name" value="IGc2"/>
    <property type="match status" value="1"/>
</dbReference>
<dbReference type="InterPro" id="IPR037936">
    <property type="entry name" value="UNC5A-D"/>
</dbReference>
<dbReference type="InterPro" id="IPR007110">
    <property type="entry name" value="Ig-like_dom"/>
</dbReference>
<dbReference type="GO" id="GO:0005886">
    <property type="term" value="C:plasma membrane"/>
    <property type="evidence" value="ECO:0007669"/>
    <property type="project" value="UniProtKB-SubCell"/>
</dbReference>
<feature type="region of interest" description="Disordered" evidence="14">
    <location>
        <begin position="44"/>
        <end position="64"/>
    </location>
</feature>